<dbReference type="PANTHER" id="PTHR34322">
    <property type="entry name" value="TRANSPOSASE, Y1_TNP DOMAIN-CONTAINING"/>
    <property type="match status" value="1"/>
</dbReference>
<dbReference type="SMART" id="SM01321">
    <property type="entry name" value="Y1_Tnp"/>
    <property type="match status" value="1"/>
</dbReference>
<sequence length="326" mass="37722">MTTARKNLIDPASTPYYHCMARCVRRAYLCGNDQFSGKNYEHRRQWVEDRLKELSGVFAIEICAYAVMSNHYHVVLHINREQGKSWDTRQVLERWTKLFSGHLLVQRFLANDSMGKAELQRVEAFAEEYRSRLLDISWFMRCHNEHLAREANKEDGCKGRFWEGRYKSQALLDEAALLTCMAYVDLNPVRAKMATTPEESDYTSVQERAKKADGNAARKQPVCLKPLRSQGQNPDKAIPFALSSYLELVDWTGRVVRKDKKGSIPDNTPPILERLNIDPDEWLKTMSWDNRFRRALGKLESLKAYAKQIGKQWVHGVGCSQSLYLQ</sequence>
<dbReference type="RefSeq" id="WP_034879234.1">
    <property type="nucleotide sequence ID" value="NZ_JOKG01000005.1"/>
</dbReference>
<accession>A0A081N0U5</accession>
<dbReference type="SUPFAM" id="SSF143422">
    <property type="entry name" value="Transposase IS200-like"/>
    <property type="match status" value="1"/>
</dbReference>
<dbReference type="InterPro" id="IPR002686">
    <property type="entry name" value="Transposase_17"/>
</dbReference>
<dbReference type="EMBL" id="JOKG01000005">
    <property type="protein sequence ID" value="KEQ12068.1"/>
    <property type="molecule type" value="Genomic_DNA"/>
</dbReference>
<dbReference type="eggNOG" id="COG1943">
    <property type="taxonomic scope" value="Bacteria"/>
</dbReference>
<dbReference type="InterPro" id="IPR036515">
    <property type="entry name" value="Transposase_17_sf"/>
</dbReference>
<protein>
    <submittedName>
        <fullName evidence="2">Transposase</fullName>
    </submittedName>
</protein>
<dbReference type="Gene3D" id="3.30.70.1290">
    <property type="entry name" value="Transposase IS200-like"/>
    <property type="match status" value="1"/>
</dbReference>
<proteinExistence type="predicted"/>
<evidence type="ECO:0000259" key="1">
    <source>
        <dbReference type="SMART" id="SM01321"/>
    </source>
</evidence>
<feature type="domain" description="Transposase IS200-like" evidence="1">
    <location>
        <begin position="12"/>
        <end position="187"/>
    </location>
</feature>
<dbReference type="GO" id="GO:0003677">
    <property type="term" value="F:DNA binding"/>
    <property type="evidence" value="ECO:0007669"/>
    <property type="project" value="InterPro"/>
</dbReference>
<dbReference type="GO" id="GO:0006313">
    <property type="term" value="P:DNA transposition"/>
    <property type="evidence" value="ECO:0007669"/>
    <property type="project" value="InterPro"/>
</dbReference>
<name>A0A081N0U5_9GAMM</name>
<dbReference type="GO" id="GO:0004803">
    <property type="term" value="F:transposase activity"/>
    <property type="evidence" value="ECO:0007669"/>
    <property type="project" value="InterPro"/>
</dbReference>
<dbReference type="AlphaFoldDB" id="A0A081N0U5"/>
<gene>
    <name evidence="2" type="ORF">GZ77_23620</name>
</gene>
<keyword evidence="3" id="KW-1185">Reference proteome</keyword>
<evidence type="ECO:0000313" key="2">
    <source>
        <dbReference type="EMBL" id="KEQ12068.1"/>
    </source>
</evidence>
<dbReference type="Proteomes" id="UP000028006">
    <property type="component" value="Unassembled WGS sequence"/>
</dbReference>
<evidence type="ECO:0000313" key="3">
    <source>
        <dbReference type="Proteomes" id="UP000028006"/>
    </source>
</evidence>
<reference evidence="2 3" key="1">
    <citation type="submission" date="2014-06" db="EMBL/GenBank/DDBJ databases">
        <title>Whole Genome Sequences of Three Symbiotic Endozoicomonas Bacteria.</title>
        <authorList>
            <person name="Neave M.J."/>
            <person name="Apprill A."/>
            <person name="Voolstra C.R."/>
        </authorList>
    </citation>
    <scope>NUCLEOTIDE SEQUENCE [LARGE SCALE GENOMIC DNA]</scope>
    <source>
        <strain evidence="2 3">LMG 24815</strain>
    </source>
</reference>
<comment type="caution">
    <text evidence="2">The sequence shown here is derived from an EMBL/GenBank/DDBJ whole genome shotgun (WGS) entry which is preliminary data.</text>
</comment>
<dbReference type="PANTHER" id="PTHR34322:SF2">
    <property type="entry name" value="TRANSPOSASE IS200-LIKE DOMAIN-CONTAINING PROTEIN"/>
    <property type="match status" value="1"/>
</dbReference>
<organism evidence="2 3">
    <name type="scientific">Endozoicomonas montiporae</name>
    <dbReference type="NCBI Taxonomy" id="1027273"/>
    <lineage>
        <taxon>Bacteria</taxon>
        <taxon>Pseudomonadati</taxon>
        <taxon>Pseudomonadota</taxon>
        <taxon>Gammaproteobacteria</taxon>
        <taxon>Oceanospirillales</taxon>
        <taxon>Endozoicomonadaceae</taxon>
        <taxon>Endozoicomonas</taxon>
    </lineage>
</organism>